<dbReference type="Pfam" id="PF00307">
    <property type="entry name" value="CH"/>
    <property type="match status" value="1"/>
</dbReference>
<dbReference type="InterPro" id="IPR003591">
    <property type="entry name" value="Leu-rich_rpt_typical-subtyp"/>
</dbReference>
<keyword evidence="1" id="KW-0433">Leucine-rich repeat</keyword>
<dbReference type="SMART" id="SM00033">
    <property type="entry name" value="CH"/>
    <property type="match status" value="1"/>
</dbReference>
<reference evidence="5" key="1">
    <citation type="submission" date="2025-08" db="UniProtKB">
        <authorList>
            <consortium name="Ensembl"/>
        </authorList>
    </citation>
    <scope>IDENTIFICATION</scope>
</reference>
<evidence type="ECO:0000256" key="2">
    <source>
        <dbReference type="ARBA" id="ARBA00022737"/>
    </source>
</evidence>
<dbReference type="Gene3D" id="1.10.418.10">
    <property type="entry name" value="Calponin-like domain"/>
    <property type="match status" value="1"/>
</dbReference>
<sequence length="677" mass="74946">MAAAVLAEGSAVASAGLSGIIHNGHGGGAAASAPGGLGPAAWNRSLERALEEAAVTGMLNLSGRKLREFPRSAARQDLSDTTQADLSRNRLSEVPAEICHYISLESLNLYQNCIRYVPEATLNLQALTFLNISRNQLTSLPGYLCSLPLKVLVASNNKLDSLPEDISSLRHLTELDVSCNEIQNLPSQIGKLESLRDFNIRRNHLVQLPEELAELPLVRLDFSCNRVTVIPVCYRNLRHLQTITLDNNPLQSPPAQICIKGKIHIFKYLNIEACKSAPDLPDYERRPHGFGTCPEEVYPGRPYGALDSGFNSVDSGDKRWSGNEPTEEFSDVSLRSADQNRDLRTRRDAQPQEQKGNLFIPNGGVEHDLEQIDYIDSYAAEEEDDDSRLSRGNSLSSQFMAYIEERRVSHGVSPSKQTPTKGCHKPESQRTMLDANYLLSVANTPSQTDADRRREMLENTRREAQVVAQQYEEERKNSRLAADVQRNGFEPHFFFEIDNNTNTIKRRPGNHMQRDEQSSVPSASPASQTRNTPPPAASSSESANPRTLHRPKLRQEEVEMTGQLRKNIESRLKVSLPDDLGAALTDGVVLCHLANHVRPRSVPSIHVPSPAVPKLTMAKCRRNVENFLEACKKIGVPQDRLCLPPHILEETGLVEVAGTVQALLDLAPPKHLSPTTV</sequence>
<reference evidence="5" key="2">
    <citation type="submission" date="2025-09" db="UniProtKB">
        <authorList>
            <consortium name="Ensembl"/>
        </authorList>
    </citation>
    <scope>IDENTIFICATION</scope>
</reference>
<dbReference type="Gene3D" id="3.80.10.10">
    <property type="entry name" value="Ribonuclease Inhibitor"/>
    <property type="match status" value="1"/>
</dbReference>
<dbReference type="PROSITE" id="PS51450">
    <property type="entry name" value="LRR"/>
    <property type="match status" value="2"/>
</dbReference>
<keyword evidence="6" id="KW-1185">Reference proteome</keyword>
<keyword evidence="2" id="KW-0677">Repeat</keyword>
<dbReference type="GeneTree" id="ENSGT00940000158330"/>
<dbReference type="FunFam" id="3.80.10.10:FF:000007">
    <property type="entry name" value="Leucine-rich repeat and calponin homology domain-containing protein 1 isoform 3"/>
    <property type="match status" value="1"/>
</dbReference>
<dbReference type="Pfam" id="PF13855">
    <property type="entry name" value="LRR_8"/>
    <property type="match status" value="2"/>
</dbReference>
<dbReference type="OrthoDB" id="660555at2759"/>
<proteinExistence type="predicted"/>
<feature type="region of interest" description="Disordered" evidence="3">
    <location>
        <begin position="500"/>
        <end position="557"/>
    </location>
</feature>
<protein>
    <submittedName>
        <fullName evidence="5">Leucine rich repeats and calponin homology domain containing 3</fullName>
    </submittedName>
</protein>
<dbReference type="FunFam" id="1.10.418.10:FF:000021">
    <property type="entry name" value="Leucine-rich repeat and calponin homology domain-containing protein 1 isoform 3"/>
    <property type="match status" value="1"/>
</dbReference>
<feature type="domain" description="Calponin-homology (CH)" evidence="4">
    <location>
        <begin position="554"/>
        <end position="668"/>
    </location>
</feature>
<dbReference type="SUPFAM" id="SSF52058">
    <property type="entry name" value="L domain-like"/>
    <property type="match status" value="1"/>
</dbReference>
<evidence type="ECO:0000259" key="4">
    <source>
        <dbReference type="PROSITE" id="PS50021"/>
    </source>
</evidence>
<organism evidence="5 6">
    <name type="scientific">Leptobrachium leishanense</name>
    <name type="common">Leishan spiny toad</name>
    <dbReference type="NCBI Taxonomy" id="445787"/>
    <lineage>
        <taxon>Eukaryota</taxon>
        <taxon>Metazoa</taxon>
        <taxon>Chordata</taxon>
        <taxon>Craniata</taxon>
        <taxon>Vertebrata</taxon>
        <taxon>Euteleostomi</taxon>
        <taxon>Amphibia</taxon>
        <taxon>Batrachia</taxon>
        <taxon>Anura</taxon>
        <taxon>Pelobatoidea</taxon>
        <taxon>Megophryidae</taxon>
        <taxon>Leptobrachium</taxon>
    </lineage>
</organism>
<feature type="region of interest" description="Disordered" evidence="3">
    <location>
        <begin position="314"/>
        <end position="364"/>
    </location>
</feature>
<dbReference type="Proteomes" id="UP000694569">
    <property type="component" value="Unplaced"/>
</dbReference>
<dbReference type="InterPro" id="IPR050216">
    <property type="entry name" value="LRR_domain-containing"/>
</dbReference>
<dbReference type="InterPro" id="IPR036872">
    <property type="entry name" value="CH_dom_sf"/>
</dbReference>
<dbReference type="PANTHER" id="PTHR48051:SF44">
    <property type="entry name" value="LEUCINE RICH REPEATS AND CALPONIN HOMOLOGY DOMAIN CONTAINING 3"/>
    <property type="match status" value="1"/>
</dbReference>
<evidence type="ECO:0000313" key="6">
    <source>
        <dbReference type="Proteomes" id="UP000694569"/>
    </source>
</evidence>
<dbReference type="AlphaFoldDB" id="A0A8C5QT63"/>
<dbReference type="SUPFAM" id="SSF47576">
    <property type="entry name" value="Calponin-homology domain, CH-domain"/>
    <property type="match status" value="1"/>
</dbReference>
<feature type="compositionally biased region" description="Low complexity" evidence="3">
    <location>
        <begin position="518"/>
        <end position="528"/>
    </location>
</feature>
<evidence type="ECO:0000313" key="5">
    <source>
        <dbReference type="Ensembl" id="ENSLLEP00000042008.1"/>
    </source>
</evidence>
<gene>
    <name evidence="5" type="primary">LRCH3</name>
</gene>
<dbReference type="InterPro" id="IPR001611">
    <property type="entry name" value="Leu-rich_rpt"/>
</dbReference>
<accession>A0A8C5QT63</accession>
<dbReference type="PANTHER" id="PTHR48051">
    <property type="match status" value="1"/>
</dbReference>
<dbReference type="InterPro" id="IPR032675">
    <property type="entry name" value="LRR_dom_sf"/>
</dbReference>
<dbReference type="SMART" id="SM00364">
    <property type="entry name" value="LRR_BAC"/>
    <property type="match status" value="4"/>
</dbReference>
<feature type="region of interest" description="Disordered" evidence="3">
    <location>
        <begin position="408"/>
        <end position="427"/>
    </location>
</feature>
<dbReference type="GO" id="GO:0005737">
    <property type="term" value="C:cytoplasm"/>
    <property type="evidence" value="ECO:0007669"/>
    <property type="project" value="TreeGrafter"/>
</dbReference>
<dbReference type="Ensembl" id="ENSLLET00000043688.1">
    <property type="protein sequence ID" value="ENSLLEP00000042008.1"/>
    <property type="gene ID" value="ENSLLEG00000026117.1"/>
</dbReference>
<dbReference type="PROSITE" id="PS50021">
    <property type="entry name" value="CH"/>
    <property type="match status" value="1"/>
</dbReference>
<name>A0A8C5QT63_9ANUR</name>
<evidence type="ECO:0000256" key="3">
    <source>
        <dbReference type="SAM" id="MobiDB-lite"/>
    </source>
</evidence>
<dbReference type="SMART" id="SM00369">
    <property type="entry name" value="LRR_TYP"/>
    <property type="match status" value="5"/>
</dbReference>
<feature type="compositionally biased region" description="Basic and acidic residues" evidence="3">
    <location>
        <begin position="338"/>
        <end position="350"/>
    </location>
</feature>
<evidence type="ECO:0000256" key="1">
    <source>
        <dbReference type="ARBA" id="ARBA00022614"/>
    </source>
</evidence>
<dbReference type="InterPro" id="IPR001715">
    <property type="entry name" value="CH_dom"/>
</dbReference>